<dbReference type="InterPro" id="IPR029016">
    <property type="entry name" value="GAF-like_dom_sf"/>
</dbReference>
<evidence type="ECO:0000313" key="3">
    <source>
        <dbReference type="Proteomes" id="UP000320580"/>
    </source>
</evidence>
<feature type="domain" description="GAF" evidence="1">
    <location>
        <begin position="98"/>
        <end position="217"/>
    </location>
</feature>
<dbReference type="AlphaFoldDB" id="A0A5B8JL80"/>
<accession>A0A5B8JL80</accession>
<gene>
    <name evidence="2" type="ORF">FQU76_27275</name>
</gene>
<keyword evidence="3" id="KW-1185">Reference proteome</keyword>
<dbReference type="Proteomes" id="UP000320580">
    <property type="component" value="Chromosome"/>
</dbReference>
<proteinExistence type="predicted"/>
<dbReference type="KEGG" id="sqz:FQU76_27275"/>
<reference evidence="2 3" key="1">
    <citation type="submission" date="2019-07" db="EMBL/GenBank/DDBJ databases">
        <authorList>
            <person name="Zhu P."/>
        </authorList>
    </citation>
    <scope>NUCLEOTIDE SEQUENCE [LARGE SCALE GENOMIC DNA]</scope>
    <source>
        <strain evidence="2 3">SSL-25</strain>
    </source>
</reference>
<dbReference type="Gene3D" id="3.30.450.40">
    <property type="match status" value="1"/>
</dbReference>
<protein>
    <submittedName>
        <fullName evidence="2">GAF domain-containing protein</fullName>
    </submittedName>
</protein>
<organism evidence="2 3">
    <name type="scientific">Streptomyces qinzhouensis</name>
    <dbReference type="NCBI Taxonomy" id="2599401"/>
    <lineage>
        <taxon>Bacteria</taxon>
        <taxon>Bacillati</taxon>
        <taxon>Actinomycetota</taxon>
        <taxon>Actinomycetes</taxon>
        <taxon>Kitasatosporales</taxon>
        <taxon>Streptomycetaceae</taxon>
        <taxon>Streptomyces</taxon>
    </lineage>
</organism>
<evidence type="ECO:0000259" key="1">
    <source>
        <dbReference type="Pfam" id="PF01590"/>
    </source>
</evidence>
<dbReference type="Pfam" id="PF01590">
    <property type="entry name" value="GAF"/>
    <property type="match status" value="1"/>
</dbReference>
<dbReference type="EMBL" id="CP042266">
    <property type="protein sequence ID" value="QDY81324.1"/>
    <property type="molecule type" value="Genomic_DNA"/>
</dbReference>
<dbReference type="InterPro" id="IPR003018">
    <property type="entry name" value="GAF"/>
</dbReference>
<sequence>MHTTPIDPAGLTAMDPAEAGRVLKGVREAVLGGRRSALGPRAEIGESWQRLMRAGLDPERGGRAGLLPREEIERRRGESPLRTVLPVLREGLVGVADAAQHVVTVADADGKLLWREGTTAVLRKGDAHGFVVGSDWSEPLAGTTAIGTVLVARRPVLVHAAEHFVAAYHSWTCAGAPVADPRNGRLIGVVNVCGPLGTAHPTILPLVTAVTRLAEAQLRLAHLTALEKLRAVAAPLLGRMTGRAVVTDGNGWPAAVIGMPPPQGRLQLPRPPAAGRYWIAPFGTADLEPVPGGWLIRITEPGGPGPVARVVVDLTRLPRASATVHGAAGSWVQELSPRHAQLLGRLAAHREGRSAAELAADLFGDPTRTVTVRAEMSRLRRQLPQVLMSRPYRFAESIEVEVRHA</sequence>
<name>A0A5B8JL80_9ACTN</name>
<evidence type="ECO:0000313" key="2">
    <source>
        <dbReference type="EMBL" id="QDY81324.1"/>
    </source>
</evidence>
<dbReference type="OrthoDB" id="3928741at2"/>